<dbReference type="InterPro" id="IPR013783">
    <property type="entry name" value="Ig-like_fold"/>
</dbReference>
<feature type="transmembrane region" description="Helical" evidence="2">
    <location>
        <begin position="118"/>
        <end position="137"/>
    </location>
</feature>
<organism evidence="3 4">
    <name type="scientific">candidate division CPR2 bacterium GW2011_GWC2_39_10</name>
    <dbReference type="NCBI Taxonomy" id="1618345"/>
    <lineage>
        <taxon>Bacteria</taxon>
        <taxon>Bacteria division CPR2</taxon>
    </lineage>
</organism>
<evidence type="ECO:0008006" key="5">
    <source>
        <dbReference type="Google" id="ProtNLM"/>
    </source>
</evidence>
<evidence type="ECO:0000313" key="3">
    <source>
        <dbReference type="EMBL" id="KKQ95196.1"/>
    </source>
</evidence>
<gene>
    <name evidence="3" type="ORF">UT18_C0003G0055</name>
</gene>
<evidence type="ECO:0000256" key="1">
    <source>
        <dbReference type="SAM" id="MobiDB-lite"/>
    </source>
</evidence>
<keyword evidence="2" id="KW-0472">Membrane</keyword>
<feature type="region of interest" description="Disordered" evidence="1">
    <location>
        <begin position="314"/>
        <end position="338"/>
    </location>
</feature>
<dbReference type="PANTHER" id="PTHR34475">
    <property type="match status" value="1"/>
</dbReference>
<dbReference type="STRING" id="1618345.UT18_C0003G0055"/>
<dbReference type="InterPro" id="IPR050400">
    <property type="entry name" value="Bact_Cytoskel_RodZ"/>
</dbReference>
<dbReference type="Pfam" id="PF13413">
    <property type="entry name" value="HTH_25"/>
    <property type="match status" value="1"/>
</dbReference>
<feature type="compositionally biased region" description="Basic and acidic residues" evidence="1">
    <location>
        <begin position="324"/>
        <end position="338"/>
    </location>
</feature>
<evidence type="ECO:0000313" key="4">
    <source>
        <dbReference type="Proteomes" id="UP000034207"/>
    </source>
</evidence>
<dbReference type="Proteomes" id="UP000034207">
    <property type="component" value="Unassembled WGS sequence"/>
</dbReference>
<keyword evidence="2" id="KW-1133">Transmembrane helix</keyword>
<dbReference type="InterPro" id="IPR010982">
    <property type="entry name" value="Lambda_DNA-bd_dom_sf"/>
</dbReference>
<protein>
    <recommendedName>
        <fullName evidence="5">DUF4115 domain-containing protein</fullName>
    </recommendedName>
</protein>
<dbReference type="Gene3D" id="2.60.40.10">
    <property type="entry name" value="Immunoglobulins"/>
    <property type="match status" value="1"/>
</dbReference>
<dbReference type="PANTHER" id="PTHR34475:SF1">
    <property type="entry name" value="CYTOSKELETON PROTEIN RODZ"/>
    <property type="match status" value="1"/>
</dbReference>
<comment type="caution">
    <text evidence="3">The sequence shown here is derived from an EMBL/GenBank/DDBJ whole genome shotgun (WGS) entry which is preliminary data.</text>
</comment>
<keyword evidence="2" id="KW-0812">Transmembrane</keyword>
<evidence type="ECO:0000256" key="2">
    <source>
        <dbReference type="SAM" id="Phobius"/>
    </source>
</evidence>
<reference evidence="3 4" key="1">
    <citation type="journal article" date="2015" name="Nature">
        <title>rRNA introns, odd ribosomes, and small enigmatic genomes across a large radiation of phyla.</title>
        <authorList>
            <person name="Brown C.T."/>
            <person name="Hug L.A."/>
            <person name="Thomas B.C."/>
            <person name="Sharon I."/>
            <person name="Castelle C.J."/>
            <person name="Singh A."/>
            <person name="Wilkins M.J."/>
            <person name="Williams K.H."/>
            <person name="Banfield J.F."/>
        </authorList>
    </citation>
    <scope>NUCLEOTIDE SEQUENCE [LARGE SCALE GENOMIC DNA]</scope>
</reference>
<accession>A0A0G0Q0L0</accession>
<dbReference type="Pfam" id="PF09136">
    <property type="entry name" value="Glucodextran_B"/>
    <property type="match status" value="1"/>
</dbReference>
<sequence>MTPEFTTKKIASSGGLGELLKSEREKLGLSIKEVELNIRIRSKYIEAFETMDYARLPDDVYTKGFLKNYTEYLGIDYNDALALFEKSRSIENKIIKSQSKVKSLQPIKKPRILITPKLITGTLVLLALSAVVGFLLWQFSIFTAPPTIVIDSPQNNSTIDSATIVLSGTTNEEATVYVNDIEIKSSEGVFREVISLQNGANIIKIASVNKLNKRSEKSITVMARLLPLSIAPMPIAFKGIEIKVTAGDYPITLDAVIDDNDKVHQFLMPGTVQVFKGNTKISLVTSNAKSTMIIISNEKMFNKDLGFLLPPDKKVEGSQPIPKPEPKNIEFSKDVEIK</sequence>
<proteinExistence type="predicted"/>
<dbReference type="GO" id="GO:0003677">
    <property type="term" value="F:DNA binding"/>
    <property type="evidence" value="ECO:0007669"/>
    <property type="project" value="InterPro"/>
</dbReference>
<dbReference type="Gene3D" id="1.10.260.40">
    <property type="entry name" value="lambda repressor-like DNA-binding domains"/>
    <property type="match status" value="1"/>
</dbReference>
<dbReference type="AlphaFoldDB" id="A0A0G0Q0L0"/>
<dbReference type="EMBL" id="LBVV01000003">
    <property type="protein sequence ID" value="KKQ95196.1"/>
    <property type="molecule type" value="Genomic_DNA"/>
</dbReference>
<name>A0A0G0Q0L0_UNCC2</name>